<dbReference type="AlphaFoldDB" id="A0A151UG11"/>
<dbReference type="SUPFAM" id="SSF56672">
    <property type="entry name" value="DNA/RNA polymerases"/>
    <property type="match status" value="1"/>
</dbReference>
<evidence type="ECO:0008006" key="4">
    <source>
        <dbReference type="Google" id="ProtNLM"/>
    </source>
</evidence>
<dbReference type="OMA" id="QGENHST"/>
<dbReference type="PANTHER" id="PTHR35046">
    <property type="entry name" value="ZINC KNUCKLE (CCHC-TYPE) FAMILY PROTEIN"/>
    <property type="match status" value="1"/>
</dbReference>
<dbReference type="PANTHER" id="PTHR35046:SF9">
    <property type="entry name" value="RNA-DIRECTED DNA POLYMERASE"/>
    <property type="match status" value="1"/>
</dbReference>
<dbReference type="Gene3D" id="2.40.70.10">
    <property type="entry name" value="Acid Proteases"/>
    <property type="match status" value="1"/>
</dbReference>
<evidence type="ECO:0000313" key="2">
    <source>
        <dbReference type="EMBL" id="KYP78245.1"/>
    </source>
</evidence>
<evidence type="ECO:0000313" key="3">
    <source>
        <dbReference type="Proteomes" id="UP000075243"/>
    </source>
</evidence>
<accession>A0A151UG11</accession>
<evidence type="ECO:0000256" key="1">
    <source>
        <dbReference type="SAM" id="MobiDB-lite"/>
    </source>
</evidence>
<dbReference type="InterPro" id="IPR021109">
    <property type="entry name" value="Peptidase_aspartic_dom_sf"/>
</dbReference>
<proteinExistence type="predicted"/>
<dbReference type="Proteomes" id="UP000075243">
    <property type="component" value="Unassembled WGS sequence"/>
</dbReference>
<name>A0A151UG11_CAJCA</name>
<comment type="caution">
    <text evidence="2">The sequence shown here is derived from an EMBL/GenBank/DDBJ whole genome shotgun (WGS) entry which is preliminary data.</text>
</comment>
<keyword evidence="3" id="KW-1185">Reference proteome</keyword>
<feature type="non-terminal residue" evidence="2">
    <location>
        <position position="1"/>
    </location>
</feature>
<gene>
    <name evidence="2" type="ORF">KK1_049682</name>
</gene>
<dbReference type="Gene3D" id="3.10.10.10">
    <property type="entry name" value="HIV Type 1 Reverse Transcriptase, subunit A, domain 1"/>
    <property type="match status" value="1"/>
</dbReference>
<sequence length="315" mass="35352">NKACSLIVDSGSWCNYCSTRMVDKLGLTTTPHPKPYQIHWLNDDGDMVVNQQVEVEFSIGNYKDKVKCDVVPMEACHILLGRPWQFDKQTTHDGLTNKITFTHKGKIFVLHPLSPSQVAEDQVKMKAKRDQEKELENKMKGDSKKEKTLKIRNQEDSREFSVPSLEIVQQGENHSTKTLSKTSLLIEPSSYILICRGTLTCTATSNVDTSLPLDIQNLLVEFDDVFPSEGPNGLPPFRGIEHQIDFVLGASLPNRPAYRTNPQETKEIEKQVQDLFDKGWVQKSLSLCVVPILLLPKKMGNEGCVVSVEPSTTSP</sequence>
<dbReference type="InterPro" id="IPR043502">
    <property type="entry name" value="DNA/RNA_pol_sf"/>
</dbReference>
<reference evidence="2" key="1">
    <citation type="journal article" date="2012" name="Nat. Biotechnol.">
        <title>Draft genome sequence of pigeonpea (Cajanus cajan), an orphan legume crop of resource-poor farmers.</title>
        <authorList>
            <person name="Varshney R.K."/>
            <person name="Chen W."/>
            <person name="Li Y."/>
            <person name="Bharti A.K."/>
            <person name="Saxena R.K."/>
            <person name="Schlueter J.A."/>
            <person name="Donoghue M.T."/>
            <person name="Azam S."/>
            <person name="Fan G."/>
            <person name="Whaley A.M."/>
            <person name="Farmer A.D."/>
            <person name="Sheridan J."/>
            <person name="Iwata A."/>
            <person name="Tuteja R."/>
            <person name="Penmetsa R.V."/>
            <person name="Wu W."/>
            <person name="Upadhyaya H.D."/>
            <person name="Yang S.P."/>
            <person name="Shah T."/>
            <person name="Saxena K.B."/>
            <person name="Michael T."/>
            <person name="McCombie W.R."/>
            <person name="Yang B."/>
            <person name="Zhang G."/>
            <person name="Yang H."/>
            <person name="Wang J."/>
            <person name="Spillane C."/>
            <person name="Cook D.R."/>
            <person name="May G.D."/>
            <person name="Xu X."/>
            <person name="Jackson S.A."/>
        </authorList>
    </citation>
    <scope>NUCLEOTIDE SEQUENCE [LARGE SCALE GENOMIC DNA]</scope>
</reference>
<dbReference type="EMBL" id="AGCT01046233">
    <property type="protein sequence ID" value="KYP78245.1"/>
    <property type="molecule type" value="Genomic_DNA"/>
</dbReference>
<feature type="region of interest" description="Disordered" evidence="1">
    <location>
        <begin position="133"/>
        <end position="155"/>
    </location>
</feature>
<protein>
    <recommendedName>
        <fullName evidence="4">Transposon Ty3-I Gag-Pol polyprotein</fullName>
    </recommendedName>
</protein>
<organism evidence="2 3">
    <name type="scientific">Cajanus cajan</name>
    <name type="common">Pigeon pea</name>
    <name type="synonym">Cajanus indicus</name>
    <dbReference type="NCBI Taxonomy" id="3821"/>
    <lineage>
        <taxon>Eukaryota</taxon>
        <taxon>Viridiplantae</taxon>
        <taxon>Streptophyta</taxon>
        <taxon>Embryophyta</taxon>
        <taxon>Tracheophyta</taxon>
        <taxon>Spermatophyta</taxon>
        <taxon>Magnoliopsida</taxon>
        <taxon>eudicotyledons</taxon>
        <taxon>Gunneridae</taxon>
        <taxon>Pentapetalae</taxon>
        <taxon>rosids</taxon>
        <taxon>fabids</taxon>
        <taxon>Fabales</taxon>
        <taxon>Fabaceae</taxon>
        <taxon>Papilionoideae</taxon>
        <taxon>50 kb inversion clade</taxon>
        <taxon>NPAAA clade</taxon>
        <taxon>indigoferoid/millettioid clade</taxon>
        <taxon>Phaseoleae</taxon>
        <taxon>Cajanus</taxon>
    </lineage>
</organism>
<dbReference type="Gramene" id="C.cajan_48419.t">
    <property type="protein sequence ID" value="C.cajan_48419.t.cds1"/>
    <property type="gene ID" value="C.cajan_48419"/>
</dbReference>
<dbReference type="CDD" id="cd00303">
    <property type="entry name" value="retropepsin_like"/>
    <property type="match status" value="1"/>
</dbReference>